<keyword evidence="1" id="KW-1133">Transmembrane helix</keyword>
<reference evidence="2" key="1">
    <citation type="submission" date="2024-06" db="EMBL/GenBank/DDBJ databases">
        <authorList>
            <person name="Liu X."/>
            <person name="Lenzi L."/>
            <person name="Haldenby T S."/>
            <person name="Uol C."/>
        </authorList>
    </citation>
    <scope>NUCLEOTIDE SEQUENCE</scope>
</reference>
<keyword evidence="1" id="KW-0812">Transmembrane</keyword>
<keyword evidence="1" id="KW-0472">Membrane</keyword>
<sequence>MDVRLSANFCIISFSAVLIIIITYLSQASTLDRRIFHRYRRSSKTPGDNVNCSLKDGKTVCASEESDDTFEPCRRFLMFQCAVVLVGVIAFGVVRERQKHWDEKLLQKVNRQIAAGV</sequence>
<evidence type="ECO:0000313" key="2">
    <source>
        <dbReference type="EMBL" id="CAL5138187.1"/>
    </source>
</evidence>
<comment type="caution">
    <text evidence="2">The sequence shown here is derived from an EMBL/GenBank/DDBJ whole genome shotgun (WGS) entry which is preliminary data.</text>
</comment>
<dbReference type="AlphaFoldDB" id="A0AAV2TS12"/>
<dbReference type="InterPro" id="IPR008657">
    <property type="entry name" value="JTB"/>
</dbReference>
<protein>
    <submittedName>
        <fullName evidence="2">Uncharacterized protein</fullName>
    </submittedName>
</protein>
<feature type="transmembrane region" description="Helical" evidence="1">
    <location>
        <begin position="7"/>
        <end position="26"/>
    </location>
</feature>
<organism evidence="2 3">
    <name type="scientific">Calicophoron daubneyi</name>
    <name type="common">Rumen fluke</name>
    <name type="synonym">Paramphistomum daubneyi</name>
    <dbReference type="NCBI Taxonomy" id="300641"/>
    <lineage>
        <taxon>Eukaryota</taxon>
        <taxon>Metazoa</taxon>
        <taxon>Spiralia</taxon>
        <taxon>Lophotrochozoa</taxon>
        <taxon>Platyhelminthes</taxon>
        <taxon>Trematoda</taxon>
        <taxon>Digenea</taxon>
        <taxon>Plagiorchiida</taxon>
        <taxon>Pronocephalata</taxon>
        <taxon>Paramphistomoidea</taxon>
        <taxon>Paramphistomidae</taxon>
        <taxon>Calicophoron</taxon>
    </lineage>
</organism>
<name>A0AAV2TS12_CALDB</name>
<dbReference type="EMBL" id="CAXLJL010000478">
    <property type="protein sequence ID" value="CAL5138187.1"/>
    <property type="molecule type" value="Genomic_DNA"/>
</dbReference>
<feature type="transmembrane region" description="Helical" evidence="1">
    <location>
        <begin position="76"/>
        <end position="94"/>
    </location>
</feature>
<dbReference type="Pfam" id="PF05439">
    <property type="entry name" value="JTB"/>
    <property type="match status" value="1"/>
</dbReference>
<evidence type="ECO:0000256" key="1">
    <source>
        <dbReference type="SAM" id="Phobius"/>
    </source>
</evidence>
<evidence type="ECO:0000313" key="3">
    <source>
        <dbReference type="Proteomes" id="UP001497525"/>
    </source>
</evidence>
<accession>A0AAV2TS12</accession>
<dbReference type="Proteomes" id="UP001497525">
    <property type="component" value="Unassembled WGS sequence"/>
</dbReference>
<dbReference type="GO" id="GO:0016020">
    <property type="term" value="C:membrane"/>
    <property type="evidence" value="ECO:0007669"/>
    <property type="project" value="InterPro"/>
</dbReference>
<proteinExistence type="predicted"/>
<gene>
    <name evidence="2" type="ORF">CDAUBV1_LOCUS12796</name>
</gene>